<proteinExistence type="predicted"/>
<evidence type="ECO:0000256" key="1">
    <source>
        <dbReference type="SAM" id="MobiDB-lite"/>
    </source>
</evidence>
<dbReference type="Proteomes" id="UP001500016">
    <property type="component" value="Unassembled WGS sequence"/>
</dbReference>
<protein>
    <submittedName>
        <fullName evidence="2">Uncharacterized protein</fullName>
    </submittedName>
</protein>
<evidence type="ECO:0000313" key="3">
    <source>
        <dbReference type="Proteomes" id="UP001500016"/>
    </source>
</evidence>
<gene>
    <name evidence="2" type="ORF">GCM10009801_14220</name>
</gene>
<reference evidence="3" key="1">
    <citation type="journal article" date="2019" name="Int. J. Syst. Evol. Microbiol.">
        <title>The Global Catalogue of Microorganisms (GCM) 10K type strain sequencing project: providing services to taxonomists for standard genome sequencing and annotation.</title>
        <authorList>
            <consortium name="The Broad Institute Genomics Platform"/>
            <consortium name="The Broad Institute Genome Sequencing Center for Infectious Disease"/>
            <person name="Wu L."/>
            <person name="Ma J."/>
        </authorList>
    </citation>
    <scope>NUCLEOTIDE SEQUENCE [LARGE SCALE GENOMIC DNA]</scope>
    <source>
        <strain evidence="3">JCM 15478</strain>
    </source>
</reference>
<organism evidence="2 3">
    <name type="scientific">Streptomyces albiaxialis</name>
    <dbReference type="NCBI Taxonomy" id="329523"/>
    <lineage>
        <taxon>Bacteria</taxon>
        <taxon>Bacillati</taxon>
        <taxon>Actinomycetota</taxon>
        <taxon>Actinomycetes</taxon>
        <taxon>Kitasatosporales</taxon>
        <taxon>Streptomycetaceae</taxon>
        <taxon>Streptomyces</taxon>
    </lineage>
</organism>
<comment type="caution">
    <text evidence="2">The sequence shown here is derived from an EMBL/GenBank/DDBJ whole genome shotgun (WGS) entry which is preliminary data.</text>
</comment>
<name>A0ABP5H7I2_9ACTN</name>
<dbReference type="EMBL" id="BAAAPE010000002">
    <property type="protein sequence ID" value="GAA2067137.1"/>
    <property type="molecule type" value="Genomic_DNA"/>
</dbReference>
<sequence>MPPGSELALPHLDQHAEARHVMASAATDVEATGLRRAESREGAAGGAVPYGRARGSHGDRARARWAWNRPEQTAHALLDTCRASPGEVPGCP</sequence>
<feature type="region of interest" description="Disordered" evidence="1">
    <location>
        <begin position="33"/>
        <end position="57"/>
    </location>
</feature>
<accession>A0ABP5H7I2</accession>
<keyword evidence="3" id="KW-1185">Reference proteome</keyword>
<evidence type="ECO:0000313" key="2">
    <source>
        <dbReference type="EMBL" id="GAA2067137.1"/>
    </source>
</evidence>